<feature type="domain" description="Pyridoxamine 5'-phosphate oxidase N-terminal" evidence="1">
    <location>
        <begin position="96"/>
        <end position="208"/>
    </location>
</feature>
<dbReference type="EMBL" id="BCSZ01000020">
    <property type="protein sequence ID" value="GAT01875.1"/>
    <property type="molecule type" value="Genomic_DNA"/>
</dbReference>
<dbReference type="PANTHER" id="PTHR40660">
    <property type="entry name" value="5'-PHOSPHATE OXIDASE PUTATIVE DOMAIN-CONTAINING PROTEIN-RELATED"/>
    <property type="match status" value="1"/>
</dbReference>
<organism evidence="2 3">
    <name type="scientific">Mycolicibacterium fortuitum subsp. acetamidolyticum</name>
    <dbReference type="NCBI Taxonomy" id="144550"/>
    <lineage>
        <taxon>Bacteria</taxon>
        <taxon>Bacillati</taxon>
        <taxon>Actinomycetota</taxon>
        <taxon>Actinomycetes</taxon>
        <taxon>Mycobacteriales</taxon>
        <taxon>Mycobacteriaceae</taxon>
        <taxon>Mycolicibacterium</taxon>
    </lineage>
</organism>
<dbReference type="InterPro" id="IPR012349">
    <property type="entry name" value="Split_barrel_FMN-bd"/>
</dbReference>
<name>A0A100WPT3_MYCFO</name>
<protein>
    <recommendedName>
        <fullName evidence="1">Pyridoxamine 5'-phosphate oxidase N-terminal domain-containing protein</fullName>
    </recommendedName>
</protein>
<reference evidence="3" key="2">
    <citation type="submission" date="2016-02" db="EMBL/GenBank/DDBJ databases">
        <title>Draft genome sequence of five rapidly growing Mycobacterium species.</title>
        <authorList>
            <person name="Katahira K."/>
            <person name="Gotou Y."/>
            <person name="Iida K."/>
            <person name="Ogura Y."/>
            <person name="Hayashi T."/>
        </authorList>
    </citation>
    <scope>NUCLEOTIDE SEQUENCE [LARGE SCALE GENOMIC DNA]</scope>
    <source>
        <strain evidence="3">JCM6368</strain>
    </source>
</reference>
<evidence type="ECO:0000313" key="2">
    <source>
        <dbReference type="EMBL" id="GAT01875.1"/>
    </source>
</evidence>
<evidence type="ECO:0000313" key="3">
    <source>
        <dbReference type="Proteomes" id="UP000069705"/>
    </source>
</evidence>
<dbReference type="SUPFAM" id="SSF50475">
    <property type="entry name" value="FMN-binding split barrel"/>
    <property type="match status" value="1"/>
</dbReference>
<evidence type="ECO:0000259" key="1">
    <source>
        <dbReference type="Pfam" id="PF01243"/>
    </source>
</evidence>
<dbReference type="InterPro" id="IPR011576">
    <property type="entry name" value="Pyridox_Oxase_N"/>
</dbReference>
<comment type="caution">
    <text evidence="2">The sequence shown here is derived from an EMBL/GenBank/DDBJ whole genome shotgun (WGS) entry which is preliminary data.</text>
</comment>
<gene>
    <name evidence="2" type="ORF">RMCFA_1987</name>
</gene>
<dbReference type="Gene3D" id="2.30.110.10">
    <property type="entry name" value="Electron Transport, Fmn-binding Protein, Chain A"/>
    <property type="match status" value="1"/>
</dbReference>
<sequence length="221" mass="23190">MQHANGAWEEAVAALGALADRDKAVAAAIVRTSAAPAALAEKLAHLLSVAIHLPDVDTDRFVAIARTCPPPPSIPVFVNGFHHRKDSSAHMLTEPMKAMLATQLPIVASVTDSGTPNVGPKRSLRIYDDGSLIFNENTGGQTLANIRAGSQIAVAVIDRDALDGFRFLGTPTLHDSGPAFDNAVAFATDRGMKPPHYAVVVTIDAIHTLKPGPTAGTRITP</sequence>
<reference evidence="2 3" key="1">
    <citation type="journal article" date="2016" name="Genome Announc.">
        <title>Draft Genome Sequences of Five Rapidly Growing Mycobacterium Species, M. thermoresistibile, M. fortuitum subsp. acetamidolyticum, M. canariasense, M. brisbanense, and M. novocastrense.</title>
        <authorList>
            <person name="Katahira K."/>
            <person name="Ogura Y."/>
            <person name="Gotoh Y."/>
            <person name="Hayashi T."/>
        </authorList>
    </citation>
    <scope>NUCLEOTIDE SEQUENCE [LARGE SCALE GENOMIC DNA]</scope>
    <source>
        <strain evidence="2 3">JCM6368</strain>
    </source>
</reference>
<dbReference type="PANTHER" id="PTHR40660:SF1">
    <property type="entry name" value="5'-PHOSPHATE OXIDASE PUTATIVE DOMAIN-CONTAINING PROTEIN-RELATED"/>
    <property type="match status" value="1"/>
</dbReference>
<dbReference type="Proteomes" id="UP000069705">
    <property type="component" value="Unassembled WGS sequence"/>
</dbReference>
<accession>A0A100WPT3</accession>
<dbReference type="AlphaFoldDB" id="A0A100WPT3"/>
<dbReference type="Pfam" id="PF01243">
    <property type="entry name" value="PNPOx_N"/>
    <property type="match status" value="1"/>
</dbReference>
<proteinExistence type="predicted"/>